<accession>A0AAD9YVB4</accession>
<dbReference type="EMBL" id="JASNWA010000011">
    <property type="protein sequence ID" value="KAK3166655.1"/>
    <property type="molecule type" value="Genomic_DNA"/>
</dbReference>
<keyword evidence="2" id="KW-1185">Reference proteome</keyword>
<reference evidence="1" key="1">
    <citation type="submission" date="2022-11" db="EMBL/GenBank/DDBJ databases">
        <title>Chromosomal genome sequence assembly and mating type (MAT) locus characterization of the leprose asexual lichenized fungus Lepraria neglecta (Nyl.) Erichsen.</title>
        <authorList>
            <person name="Allen J.L."/>
            <person name="Pfeffer B."/>
        </authorList>
    </citation>
    <scope>NUCLEOTIDE SEQUENCE</scope>
    <source>
        <strain evidence="1">Allen 5258</strain>
    </source>
</reference>
<proteinExistence type="predicted"/>
<protein>
    <submittedName>
        <fullName evidence="1">Uncharacterized protein</fullName>
    </submittedName>
</protein>
<dbReference type="Proteomes" id="UP001276659">
    <property type="component" value="Unassembled WGS sequence"/>
</dbReference>
<dbReference type="AlphaFoldDB" id="A0AAD9YVB4"/>
<comment type="caution">
    <text evidence="1">The sequence shown here is derived from an EMBL/GenBank/DDBJ whole genome shotgun (WGS) entry which is preliminary data.</text>
</comment>
<gene>
    <name evidence="1" type="ORF">OEA41_009780</name>
</gene>
<name>A0AAD9YVB4_9LECA</name>
<sequence>MSSCPIVTSRTTVAGSIAKEVKEWSDDTDLESDDEMDFDVVQRLFVRENEHFKEARFPQAAEFFDAGVNRTQALSYSRQSSLGLDKIRSKLGLSYAELDLRRAYDSPQEGNLDESERVFRELLGQQFGKKDEIRRRKLHASSGMAHIDLSRQNLGAAEGWCKKSSVGWKRLVGETHPLHLASLKLSLSTKQGVILQQLRSFLILQLRRLRRLEPRRR</sequence>
<evidence type="ECO:0000313" key="1">
    <source>
        <dbReference type="EMBL" id="KAK3166655.1"/>
    </source>
</evidence>
<evidence type="ECO:0000313" key="2">
    <source>
        <dbReference type="Proteomes" id="UP001276659"/>
    </source>
</evidence>
<organism evidence="1 2">
    <name type="scientific">Lepraria neglecta</name>
    <dbReference type="NCBI Taxonomy" id="209136"/>
    <lineage>
        <taxon>Eukaryota</taxon>
        <taxon>Fungi</taxon>
        <taxon>Dikarya</taxon>
        <taxon>Ascomycota</taxon>
        <taxon>Pezizomycotina</taxon>
        <taxon>Lecanoromycetes</taxon>
        <taxon>OSLEUM clade</taxon>
        <taxon>Lecanoromycetidae</taxon>
        <taxon>Lecanorales</taxon>
        <taxon>Lecanorineae</taxon>
        <taxon>Stereocaulaceae</taxon>
        <taxon>Lepraria</taxon>
    </lineage>
</organism>